<keyword evidence="11" id="KW-0418">Kinase</keyword>
<dbReference type="Gene3D" id="1.10.510.10">
    <property type="entry name" value="Transferase(Phosphotransferase) domain 1"/>
    <property type="match status" value="1"/>
</dbReference>
<dbReference type="GO" id="GO:0004674">
    <property type="term" value="F:protein serine/threonine kinase activity"/>
    <property type="evidence" value="ECO:0007669"/>
    <property type="project" value="UniProtKB-KW"/>
</dbReference>
<dbReference type="Proteomes" id="UP000472260">
    <property type="component" value="Unassembled WGS sequence"/>
</dbReference>
<dbReference type="GO" id="GO:0005856">
    <property type="term" value="C:cytoskeleton"/>
    <property type="evidence" value="ECO:0007669"/>
    <property type="project" value="UniProtKB-SubCell"/>
</dbReference>
<feature type="domain" description="Protein kinase" evidence="12">
    <location>
        <begin position="29"/>
        <end position="223"/>
    </location>
</feature>
<keyword evidence="7" id="KW-0009">Actin-binding</keyword>
<keyword evidence="14" id="KW-1185">Reference proteome</keyword>
<proteinExistence type="inferred from homology"/>
<dbReference type="GO" id="GO:0032433">
    <property type="term" value="C:filopodium tip"/>
    <property type="evidence" value="ECO:0007669"/>
    <property type="project" value="TreeGrafter"/>
</dbReference>
<evidence type="ECO:0000256" key="1">
    <source>
        <dbReference type="ARBA" id="ARBA00004245"/>
    </source>
</evidence>
<protein>
    <submittedName>
        <fullName evidence="13">Myosin-IIIb-like</fullName>
    </submittedName>
</protein>
<keyword evidence="11" id="KW-0808">Transferase</keyword>
<dbReference type="SMART" id="SM00220">
    <property type="entry name" value="S_TKc"/>
    <property type="match status" value="1"/>
</dbReference>
<dbReference type="PANTHER" id="PTHR46256:SF1">
    <property type="entry name" value="MYOSIN-IIIB"/>
    <property type="match status" value="1"/>
</dbReference>
<evidence type="ECO:0000256" key="6">
    <source>
        <dbReference type="ARBA" id="ARBA00022840"/>
    </source>
</evidence>
<dbReference type="InterPro" id="IPR011009">
    <property type="entry name" value="Kinase-like_dom_sf"/>
</dbReference>
<evidence type="ECO:0000256" key="4">
    <source>
        <dbReference type="ARBA" id="ARBA00022737"/>
    </source>
</evidence>
<dbReference type="InterPro" id="IPR017441">
    <property type="entry name" value="Protein_kinase_ATP_BS"/>
</dbReference>
<dbReference type="PROSITE" id="PS50011">
    <property type="entry name" value="PROTEIN_KINASE_DOM"/>
    <property type="match status" value="1"/>
</dbReference>
<accession>A0A671QJU1</accession>
<dbReference type="SUPFAM" id="SSF56112">
    <property type="entry name" value="Protein kinase-like (PK-like)"/>
    <property type="match status" value="1"/>
</dbReference>
<evidence type="ECO:0000259" key="12">
    <source>
        <dbReference type="PROSITE" id="PS50011"/>
    </source>
</evidence>
<comment type="subcellular location">
    <subcellularLocation>
        <location evidence="2">Cell projection</location>
    </subcellularLocation>
    <subcellularLocation>
        <location evidence="1">Cytoplasm</location>
        <location evidence="1">Cytoskeleton</location>
    </subcellularLocation>
</comment>
<feature type="binding site" evidence="10">
    <location>
        <position position="58"/>
    </location>
    <ligand>
        <name>ATP</name>
        <dbReference type="ChEBI" id="CHEBI:30616"/>
    </ligand>
</feature>
<comment type="similarity">
    <text evidence="11">Belongs to the protein kinase superfamily.</text>
</comment>
<dbReference type="Gene3D" id="3.30.200.20">
    <property type="entry name" value="Phosphorylase Kinase, domain 1"/>
    <property type="match status" value="1"/>
</dbReference>
<dbReference type="PROSITE" id="PS00107">
    <property type="entry name" value="PROTEIN_KINASE_ATP"/>
    <property type="match status" value="1"/>
</dbReference>
<keyword evidence="11" id="KW-0723">Serine/threonine-protein kinase</keyword>
<evidence type="ECO:0000313" key="13">
    <source>
        <dbReference type="Ensembl" id="ENSSANP00000071047.1"/>
    </source>
</evidence>
<dbReference type="Pfam" id="PF00069">
    <property type="entry name" value="Pkinase"/>
    <property type="match status" value="1"/>
</dbReference>
<dbReference type="GO" id="GO:0001917">
    <property type="term" value="C:photoreceptor inner segment"/>
    <property type="evidence" value="ECO:0007669"/>
    <property type="project" value="TreeGrafter"/>
</dbReference>
<keyword evidence="4" id="KW-0677">Repeat</keyword>
<dbReference type="PROSITE" id="PS00108">
    <property type="entry name" value="PROTEIN_KINASE_ST"/>
    <property type="match status" value="1"/>
</dbReference>
<reference evidence="13" key="1">
    <citation type="submission" date="2025-08" db="UniProtKB">
        <authorList>
            <consortium name="Ensembl"/>
        </authorList>
    </citation>
    <scope>IDENTIFICATION</scope>
</reference>
<evidence type="ECO:0000256" key="2">
    <source>
        <dbReference type="ARBA" id="ARBA00004316"/>
    </source>
</evidence>
<organism evidence="13 14">
    <name type="scientific">Sinocyclocheilus anshuiensis</name>
    <dbReference type="NCBI Taxonomy" id="1608454"/>
    <lineage>
        <taxon>Eukaryota</taxon>
        <taxon>Metazoa</taxon>
        <taxon>Chordata</taxon>
        <taxon>Craniata</taxon>
        <taxon>Vertebrata</taxon>
        <taxon>Euteleostomi</taxon>
        <taxon>Actinopterygii</taxon>
        <taxon>Neopterygii</taxon>
        <taxon>Teleostei</taxon>
        <taxon>Ostariophysi</taxon>
        <taxon>Cypriniformes</taxon>
        <taxon>Cyprinidae</taxon>
        <taxon>Cyprininae</taxon>
        <taxon>Sinocyclocheilus</taxon>
    </lineage>
</organism>
<dbReference type="GO" id="GO:0003779">
    <property type="term" value="F:actin binding"/>
    <property type="evidence" value="ECO:0007669"/>
    <property type="project" value="UniProtKB-KW"/>
</dbReference>
<evidence type="ECO:0000256" key="5">
    <source>
        <dbReference type="ARBA" id="ARBA00022741"/>
    </source>
</evidence>
<dbReference type="GO" id="GO:0051491">
    <property type="term" value="P:positive regulation of filopodium assembly"/>
    <property type="evidence" value="ECO:0007669"/>
    <property type="project" value="TreeGrafter"/>
</dbReference>
<dbReference type="PANTHER" id="PTHR46256">
    <property type="entry name" value="AGAP011099-PA"/>
    <property type="match status" value="1"/>
</dbReference>
<reference evidence="13" key="2">
    <citation type="submission" date="2025-09" db="UniProtKB">
        <authorList>
            <consortium name="Ensembl"/>
        </authorList>
    </citation>
    <scope>IDENTIFICATION</scope>
</reference>
<sequence>MFRRSFYGLYPYKSSMIGLESLADPSSDWDIIETIGKGTYGKVYKVISKKDGSQAAVKVLDPINDVDEEIEAEYNILRSLSNHPNVVKFFGMFYKSDELSGGQLWLVLELCNGGSVTDLIKGLLMGGKRLEEPIISYILYGALLGLQHLHNNRIIHRDVKGNNILLTTDGGVKLISRLVSFVIACEQQYDYSYDARCDVWSLDTRGRYTHTHCTHERLGSMRK</sequence>
<evidence type="ECO:0000256" key="7">
    <source>
        <dbReference type="ARBA" id="ARBA00023203"/>
    </source>
</evidence>
<evidence type="ECO:0000256" key="9">
    <source>
        <dbReference type="ARBA" id="ARBA00023273"/>
    </source>
</evidence>
<dbReference type="GO" id="GO:0005524">
    <property type="term" value="F:ATP binding"/>
    <property type="evidence" value="ECO:0007669"/>
    <property type="project" value="UniProtKB-UniRule"/>
</dbReference>
<dbReference type="Ensembl" id="ENSSANT00000075537.1">
    <property type="protein sequence ID" value="ENSSANP00000071047.1"/>
    <property type="gene ID" value="ENSSANG00000035462.1"/>
</dbReference>
<gene>
    <name evidence="13" type="primary">myo3b</name>
</gene>
<dbReference type="GO" id="GO:0032426">
    <property type="term" value="C:stereocilium tip"/>
    <property type="evidence" value="ECO:0007669"/>
    <property type="project" value="TreeGrafter"/>
</dbReference>
<evidence type="ECO:0000256" key="3">
    <source>
        <dbReference type="ARBA" id="ARBA00022490"/>
    </source>
</evidence>
<evidence type="ECO:0000256" key="11">
    <source>
        <dbReference type="RuleBase" id="RU000304"/>
    </source>
</evidence>
<dbReference type="GO" id="GO:0000146">
    <property type="term" value="F:microfilament motor activity"/>
    <property type="evidence" value="ECO:0007669"/>
    <property type="project" value="TreeGrafter"/>
</dbReference>
<keyword evidence="3" id="KW-0963">Cytoplasm</keyword>
<name>A0A671QJU1_9TELE</name>
<dbReference type="GO" id="GO:0030832">
    <property type="term" value="P:regulation of actin filament length"/>
    <property type="evidence" value="ECO:0007669"/>
    <property type="project" value="TreeGrafter"/>
</dbReference>
<evidence type="ECO:0000256" key="8">
    <source>
        <dbReference type="ARBA" id="ARBA00023212"/>
    </source>
</evidence>
<keyword evidence="8" id="KW-0206">Cytoskeleton</keyword>
<evidence type="ECO:0000256" key="10">
    <source>
        <dbReference type="PROSITE-ProRule" id="PRU10141"/>
    </source>
</evidence>
<keyword evidence="5 10" id="KW-0547">Nucleotide-binding</keyword>
<keyword evidence="9" id="KW-0966">Cell projection</keyword>
<dbReference type="GO" id="GO:0007605">
    <property type="term" value="P:sensory perception of sound"/>
    <property type="evidence" value="ECO:0007669"/>
    <property type="project" value="TreeGrafter"/>
</dbReference>
<dbReference type="InterPro" id="IPR008271">
    <property type="entry name" value="Ser/Thr_kinase_AS"/>
</dbReference>
<dbReference type="InterPro" id="IPR052409">
    <property type="entry name" value="Myosin-III_kinase_activity"/>
</dbReference>
<dbReference type="InterPro" id="IPR000719">
    <property type="entry name" value="Prot_kinase_dom"/>
</dbReference>
<keyword evidence="6 10" id="KW-0067">ATP-binding</keyword>
<dbReference type="AlphaFoldDB" id="A0A671QJU1"/>
<evidence type="ECO:0000313" key="14">
    <source>
        <dbReference type="Proteomes" id="UP000472260"/>
    </source>
</evidence>